<dbReference type="InterPro" id="IPR051203">
    <property type="entry name" value="Polysaccharide_Synthase-Rel"/>
</dbReference>
<keyword evidence="2" id="KW-1133">Transmembrane helix</keyword>
<dbReference type="Proteomes" id="UP000006055">
    <property type="component" value="Chromosome"/>
</dbReference>
<accession>I4CCM2</accession>
<dbReference type="eggNOG" id="COG1086">
    <property type="taxonomic scope" value="Bacteria"/>
</dbReference>
<sequence length="649" mass="72535">MTSTELLKIILRKGQLIVKVLGKYISFNQCLFAAVFLLSAASFWLSYEIRFDFNVPHHFAGQRLLLLLYVSLLKLTFFYLLRGHGSNWRYVGISDVPNLFFHCVLCSTTLFAVGYVSERLWIPRGVVLIDFFMSIVFIGGSRVGLRVLREKIRLILRTRSSGKETRAVIIGAGDAGEMIVREIARDTGSRIKIAAIFDDDPKKQGHTIHGIRVVGGVDHISAYAQDNKFDTAMIAIPSARNADMRRIHRILKTLDIKVKTLPGLNEIIHGSAKLTQLRDITISDLLGREEINIDTELLKKLIFRKTALVTGAGGSIGSELCRQILKREPERLILLERTENSLFHVNRQLREVHPDIPIVPVLCDVRDTVRVEEVFQEFRPELVFHAAAHKHVHMQELNPSECVKNNIAGMQTLARTCDRHGVSRFLLISTDKAVNPTSVMGATKRVCELYCQAFGMVSDTKFLSVRFGNVLASEGSVVPIFMDQIARGGPITVTHPEMRRYFMTIPEAVTLVLQAAALGNSGEIMALQMGEPIKIMDLIQHLLMLMGKEPDEIPIVFVGPRPGEKLFEELTAPSESNMATTHTNIKIFNRDSVDPGKLIASIDKAVERVMRGVDADTVRLILQELVPEYSPAEGSEYPKLSAYAGSRSN</sequence>
<feature type="domain" description="Polysaccharide biosynthesis protein CapD-like" evidence="3">
    <location>
        <begin position="308"/>
        <end position="587"/>
    </location>
</feature>
<dbReference type="InterPro" id="IPR003869">
    <property type="entry name" value="Polysac_CapD-like"/>
</dbReference>
<evidence type="ECO:0000256" key="1">
    <source>
        <dbReference type="ARBA" id="ARBA00007430"/>
    </source>
</evidence>
<name>I4CCM2_DESTA</name>
<dbReference type="Pfam" id="PF02719">
    <property type="entry name" value="Polysacc_synt_2"/>
    <property type="match status" value="1"/>
</dbReference>
<comment type="similarity">
    <text evidence="1">Belongs to the polysaccharide synthase family.</text>
</comment>
<evidence type="ECO:0000256" key="2">
    <source>
        <dbReference type="SAM" id="Phobius"/>
    </source>
</evidence>
<dbReference type="Pfam" id="PF13727">
    <property type="entry name" value="CoA_binding_3"/>
    <property type="match status" value="1"/>
</dbReference>
<feature type="transmembrane region" description="Helical" evidence="2">
    <location>
        <begin position="121"/>
        <end position="145"/>
    </location>
</feature>
<dbReference type="KEGG" id="dti:Desti_4692"/>
<evidence type="ECO:0000259" key="3">
    <source>
        <dbReference type="Pfam" id="PF02719"/>
    </source>
</evidence>
<dbReference type="PATRIC" id="fig|706587.4.peg.5309"/>
<dbReference type="Gene3D" id="3.40.50.720">
    <property type="entry name" value="NAD(P)-binding Rossmann-like Domain"/>
    <property type="match status" value="2"/>
</dbReference>
<dbReference type="CDD" id="cd05237">
    <property type="entry name" value="UDP_invert_4-6DH_SDR_e"/>
    <property type="match status" value="1"/>
</dbReference>
<organism evidence="4 5">
    <name type="scientific">Desulfomonile tiedjei (strain ATCC 49306 / DSM 6799 / DCB-1)</name>
    <dbReference type="NCBI Taxonomy" id="706587"/>
    <lineage>
        <taxon>Bacteria</taxon>
        <taxon>Pseudomonadati</taxon>
        <taxon>Thermodesulfobacteriota</taxon>
        <taxon>Desulfomonilia</taxon>
        <taxon>Desulfomonilales</taxon>
        <taxon>Desulfomonilaceae</taxon>
        <taxon>Desulfomonile</taxon>
    </lineage>
</organism>
<dbReference type="RefSeq" id="WP_014812421.1">
    <property type="nucleotide sequence ID" value="NC_018025.1"/>
</dbReference>
<keyword evidence="5" id="KW-1185">Reference proteome</keyword>
<dbReference type="PANTHER" id="PTHR43318:SF1">
    <property type="entry name" value="POLYSACCHARIDE BIOSYNTHESIS PROTEIN EPSC-RELATED"/>
    <property type="match status" value="1"/>
</dbReference>
<evidence type="ECO:0000313" key="5">
    <source>
        <dbReference type="Proteomes" id="UP000006055"/>
    </source>
</evidence>
<dbReference type="EMBL" id="CP003360">
    <property type="protein sequence ID" value="AFM27313.1"/>
    <property type="molecule type" value="Genomic_DNA"/>
</dbReference>
<dbReference type="HOGENOM" id="CLU_013560_5_2_7"/>
<feature type="transmembrane region" description="Helical" evidence="2">
    <location>
        <begin position="93"/>
        <end position="115"/>
    </location>
</feature>
<keyword evidence="2" id="KW-0472">Membrane</keyword>
<reference evidence="5" key="1">
    <citation type="submission" date="2012-06" db="EMBL/GenBank/DDBJ databases">
        <title>Complete sequence of chromosome of Desulfomonile tiedjei DSM 6799.</title>
        <authorList>
            <person name="Lucas S."/>
            <person name="Copeland A."/>
            <person name="Lapidus A."/>
            <person name="Glavina del Rio T."/>
            <person name="Dalin E."/>
            <person name="Tice H."/>
            <person name="Bruce D."/>
            <person name="Goodwin L."/>
            <person name="Pitluck S."/>
            <person name="Peters L."/>
            <person name="Ovchinnikova G."/>
            <person name="Zeytun A."/>
            <person name="Lu M."/>
            <person name="Kyrpides N."/>
            <person name="Mavromatis K."/>
            <person name="Ivanova N."/>
            <person name="Brettin T."/>
            <person name="Detter J.C."/>
            <person name="Han C."/>
            <person name="Larimer F."/>
            <person name="Land M."/>
            <person name="Hauser L."/>
            <person name="Markowitz V."/>
            <person name="Cheng J.-F."/>
            <person name="Hugenholtz P."/>
            <person name="Woyke T."/>
            <person name="Wu D."/>
            <person name="Spring S."/>
            <person name="Schroeder M."/>
            <person name="Brambilla E."/>
            <person name="Klenk H.-P."/>
            <person name="Eisen J.A."/>
        </authorList>
    </citation>
    <scope>NUCLEOTIDE SEQUENCE [LARGE SCALE GENOMIC DNA]</scope>
    <source>
        <strain evidence="5">ATCC 49306 / DSM 6799 / DCB-1</strain>
    </source>
</reference>
<proteinExistence type="inferred from homology"/>
<dbReference type="AlphaFoldDB" id="I4CCM2"/>
<keyword evidence="2" id="KW-0812">Transmembrane</keyword>
<dbReference type="STRING" id="706587.Desti_4692"/>
<dbReference type="PANTHER" id="PTHR43318">
    <property type="entry name" value="UDP-N-ACETYLGLUCOSAMINE 4,6-DEHYDRATASE"/>
    <property type="match status" value="1"/>
</dbReference>
<feature type="transmembrane region" description="Helical" evidence="2">
    <location>
        <begin position="64"/>
        <end position="81"/>
    </location>
</feature>
<evidence type="ECO:0000313" key="4">
    <source>
        <dbReference type="EMBL" id="AFM27313.1"/>
    </source>
</evidence>
<dbReference type="SUPFAM" id="SSF51735">
    <property type="entry name" value="NAD(P)-binding Rossmann-fold domains"/>
    <property type="match status" value="2"/>
</dbReference>
<feature type="transmembrane region" description="Helical" evidence="2">
    <location>
        <begin position="21"/>
        <end position="44"/>
    </location>
</feature>
<protein>
    <submittedName>
        <fullName evidence="4">Putative nucleoside-diphosphate sugar epimerase</fullName>
    </submittedName>
</protein>
<gene>
    <name evidence="4" type="ordered locus">Desti_4692</name>
</gene>
<dbReference type="InterPro" id="IPR036291">
    <property type="entry name" value="NAD(P)-bd_dom_sf"/>
</dbReference>
<dbReference type="OrthoDB" id="9769113at2"/>